<dbReference type="PANTHER" id="PTHR47313">
    <property type="entry name" value="RIBOSOMAL RNA LARGE SUBUNIT METHYLTRANSFERASE K/L"/>
    <property type="match status" value="1"/>
</dbReference>
<evidence type="ECO:0000259" key="3">
    <source>
        <dbReference type="PROSITE" id="PS51165"/>
    </source>
</evidence>
<dbReference type="PRINTS" id="PR00507">
    <property type="entry name" value="N12N6MTFRASE"/>
</dbReference>
<evidence type="ECO:0000256" key="2">
    <source>
        <dbReference type="ARBA" id="ARBA00022679"/>
    </source>
</evidence>
<evidence type="ECO:0000256" key="1">
    <source>
        <dbReference type="ARBA" id="ARBA00022603"/>
    </source>
</evidence>
<dbReference type="Pfam" id="PF02926">
    <property type="entry name" value="THUMP"/>
    <property type="match status" value="1"/>
</dbReference>
<dbReference type="Pfam" id="PF01170">
    <property type="entry name" value="UPF0020"/>
    <property type="match status" value="1"/>
</dbReference>
<dbReference type="InterPro" id="IPR004114">
    <property type="entry name" value="THUMP_dom"/>
</dbReference>
<dbReference type="PROSITE" id="PS01261">
    <property type="entry name" value="UPF0020"/>
    <property type="match status" value="1"/>
</dbReference>
<dbReference type="AlphaFoldDB" id="A0A644XX06"/>
<dbReference type="CDD" id="cd11715">
    <property type="entry name" value="THUMP_AdoMetMT"/>
    <property type="match status" value="1"/>
</dbReference>
<comment type="caution">
    <text evidence="4">The sequence shown here is derived from an EMBL/GenBank/DDBJ whole genome shotgun (WGS) entry which is preliminary data.</text>
</comment>
<keyword evidence="2 4" id="KW-0808">Transferase</keyword>
<dbReference type="PROSITE" id="PS51165">
    <property type="entry name" value="THUMP"/>
    <property type="match status" value="1"/>
</dbReference>
<proteinExistence type="predicted"/>
<reference evidence="4" key="1">
    <citation type="submission" date="2019-08" db="EMBL/GenBank/DDBJ databases">
        <authorList>
            <person name="Kucharzyk K."/>
            <person name="Murdoch R.W."/>
            <person name="Higgins S."/>
            <person name="Loffler F."/>
        </authorList>
    </citation>
    <scope>NUCLEOTIDE SEQUENCE</scope>
</reference>
<feature type="domain" description="THUMP" evidence="3">
    <location>
        <begin position="46"/>
        <end position="157"/>
    </location>
</feature>
<dbReference type="SUPFAM" id="SSF53335">
    <property type="entry name" value="S-adenosyl-L-methionine-dependent methyltransferases"/>
    <property type="match status" value="1"/>
</dbReference>
<dbReference type="InterPro" id="IPR029063">
    <property type="entry name" value="SAM-dependent_MTases_sf"/>
</dbReference>
<dbReference type="GO" id="GO:0070043">
    <property type="term" value="F:rRNA (guanine-N7-)-methyltransferase activity"/>
    <property type="evidence" value="ECO:0007669"/>
    <property type="project" value="TreeGrafter"/>
</dbReference>
<dbReference type="SMART" id="SM00981">
    <property type="entry name" value="THUMP"/>
    <property type="match status" value="1"/>
</dbReference>
<evidence type="ECO:0000313" key="4">
    <source>
        <dbReference type="EMBL" id="MPM20629.1"/>
    </source>
</evidence>
<dbReference type="InterPro" id="IPR053943">
    <property type="entry name" value="RlmKL-like_Mtase_CS"/>
</dbReference>
<accession>A0A644XX06</accession>
<dbReference type="PROSITE" id="PS00092">
    <property type="entry name" value="N6_MTASE"/>
    <property type="match status" value="1"/>
</dbReference>
<dbReference type="GO" id="GO:0052915">
    <property type="term" value="F:23S rRNA (guanine(2445)-N(2))-methyltransferase activity"/>
    <property type="evidence" value="ECO:0007669"/>
    <property type="project" value="UniProtKB-EC"/>
</dbReference>
<dbReference type="GO" id="GO:0003723">
    <property type="term" value="F:RNA binding"/>
    <property type="evidence" value="ECO:0007669"/>
    <property type="project" value="InterPro"/>
</dbReference>
<dbReference type="PANTHER" id="PTHR47313:SF1">
    <property type="entry name" value="RIBOSOMAL RNA LARGE SUBUNIT METHYLTRANSFERASE K_L"/>
    <property type="match status" value="1"/>
</dbReference>
<dbReference type="InterPro" id="IPR002052">
    <property type="entry name" value="DNA_methylase_N6_adenine_CS"/>
</dbReference>
<dbReference type="Gene3D" id="3.40.50.150">
    <property type="entry name" value="Vaccinia Virus protein VP39"/>
    <property type="match status" value="1"/>
</dbReference>
<dbReference type="InterPro" id="IPR054170">
    <property type="entry name" value="RlmL_1st"/>
</dbReference>
<dbReference type="EMBL" id="VSSQ01003426">
    <property type="protein sequence ID" value="MPM20629.1"/>
    <property type="molecule type" value="Genomic_DNA"/>
</dbReference>
<name>A0A644XX06_9ZZZZ</name>
<protein>
    <submittedName>
        <fullName evidence="4">Ribosomal RNA large subunit methyltransferase L</fullName>
        <ecNumber evidence="4">2.1.1.173</ecNumber>
    </submittedName>
</protein>
<gene>
    <name evidence="4" type="primary">rlmL_17</name>
    <name evidence="4" type="ORF">SDC9_67064</name>
</gene>
<organism evidence="4">
    <name type="scientific">bioreactor metagenome</name>
    <dbReference type="NCBI Taxonomy" id="1076179"/>
    <lineage>
        <taxon>unclassified sequences</taxon>
        <taxon>metagenomes</taxon>
        <taxon>ecological metagenomes</taxon>
    </lineage>
</organism>
<keyword evidence="1 4" id="KW-0489">Methyltransferase</keyword>
<sequence>MNNEQQYIAKTLKGLEEILATELIALGADNVEIQRRAVAFTGNKALLYKANLHLRTALRILKPIASFNASKPDEIYAEVKKINWEEFMDLNTTFAIDSTVYSEEITHSKFVAYRVKDGIVDWFREKYDKRPSVKLDNPQLRFNVHLSHNNCTILLDSSGESLHKRGYRANQTEAPISEVLAAGMLLMAGWNGQCNFIDPFCGSGTFLIEAALIALNIPPGLYRPSFGFEKWKDFDQDLFDEIYQDDSGEREFKYKIYGSDISRRALQIAEENVKSAGLNKYILLQTKSVSELEAPEGDNLIVTNPPYGERLNPDDIAEVYSTLGSVLKHRFPGTSAWVISSQESLLDQIGLKPSKKIRLLNGALDCQFNRYDIFAGKRKEFLSKS</sequence>
<dbReference type="Pfam" id="PF22020">
    <property type="entry name" value="RlmL_1st"/>
    <property type="match status" value="1"/>
</dbReference>
<dbReference type="EC" id="2.1.1.173" evidence="4"/>
<dbReference type="InterPro" id="IPR000241">
    <property type="entry name" value="RlmKL-like_Mtase"/>
</dbReference>
<dbReference type="Gene3D" id="3.30.2130.30">
    <property type="match status" value="1"/>
</dbReference>